<reference evidence="1" key="1">
    <citation type="journal article" date="2023" name="Plant J.">
        <title>Genome sequences and population genomics provide insights into the demographic history, inbreeding, and mutation load of two 'living fossil' tree species of Dipteronia.</title>
        <authorList>
            <person name="Feng Y."/>
            <person name="Comes H.P."/>
            <person name="Chen J."/>
            <person name="Zhu S."/>
            <person name="Lu R."/>
            <person name="Zhang X."/>
            <person name="Li P."/>
            <person name="Qiu J."/>
            <person name="Olsen K.M."/>
            <person name="Qiu Y."/>
        </authorList>
    </citation>
    <scope>NUCLEOTIDE SEQUENCE</scope>
    <source>
        <strain evidence="1">KIB01</strain>
    </source>
</reference>
<proteinExistence type="predicted"/>
<protein>
    <submittedName>
        <fullName evidence="1">Uncharacterized protein</fullName>
    </submittedName>
</protein>
<dbReference type="EMBL" id="JANJYI010000006">
    <property type="protein sequence ID" value="KAK2645098.1"/>
    <property type="molecule type" value="Genomic_DNA"/>
</dbReference>
<gene>
    <name evidence="1" type="ORF">Ddye_020293</name>
</gene>
<keyword evidence="2" id="KW-1185">Reference proteome</keyword>
<dbReference type="AlphaFoldDB" id="A0AAD9U099"/>
<name>A0AAD9U099_9ROSI</name>
<evidence type="ECO:0000313" key="2">
    <source>
        <dbReference type="Proteomes" id="UP001280121"/>
    </source>
</evidence>
<sequence>MGAKSSSTTNINEVFIKIQNRRCSCSDKSDVKISESQNNPHKLYLVCEKGKCKFYNFREPDNE</sequence>
<comment type="caution">
    <text evidence="1">The sequence shown here is derived from an EMBL/GenBank/DDBJ whole genome shotgun (WGS) entry which is preliminary data.</text>
</comment>
<dbReference type="Proteomes" id="UP001280121">
    <property type="component" value="Unassembled WGS sequence"/>
</dbReference>
<evidence type="ECO:0000313" key="1">
    <source>
        <dbReference type="EMBL" id="KAK2645098.1"/>
    </source>
</evidence>
<organism evidence="1 2">
    <name type="scientific">Dipteronia dyeriana</name>
    <dbReference type="NCBI Taxonomy" id="168575"/>
    <lineage>
        <taxon>Eukaryota</taxon>
        <taxon>Viridiplantae</taxon>
        <taxon>Streptophyta</taxon>
        <taxon>Embryophyta</taxon>
        <taxon>Tracheophyta</taxon>
        <taxon>Spermatophyta</taxon>
        <taxon>Magnoliopsida</taxon>
        <taxon>eudicotyledons</taxon>
        <taxon>Gunneridae</taxon>
        <taxon>Pentapetalae</taxon>
        <taxon>rosids</taxon>
        <taxon>malvids</taxon>
        <taxon>Sapindales</taxon>
        <taxon>Sapindaceae</taxon>
        <taxon>Hippocastanoideae</taxon>
        <taxon>Acereae</taxon>
        <taxon>Dipteronia</taxon>
    </lineage>
</organism>
<accession>A0AAD9U099</accession>